<dbReference type="Gene3D" id="3.40.50.720">
    <property type="entry name" value="NAD(P)-binding Rossmann-like Domain"/>
    <property type="match status" value="1"/>
</dbReference>
<dbReference type="InterPro" id="IPR050259">
    <property type="entry name" value="SDR"/>
</dbReference>
<dbReference type="PANTHER" id="PTHR42879">
    <property type="entry name" value="3-OXOACYL-(ACYL-CARRIER-PROTEIN) REDUCTASE"/>
    <property type="match status" value="1"/>
</dbReference>
<protein>
    <submittedName>
        <fullName evidence="2">NAD(P)-dependent dehydrogenase (Short-subunit alcohol dehydrogenase family)</fullName>
    </submittedName>
</protein>
<dbReference type="PRINTS" id="PR00080">
    <property type="entry name" value="SDRFAMILY"/>
</dbReference>
<dbReference type="EMBL" id="JACHOA010000006">
    <property type="protein sequence ID" value="MBB4615028.1"/>
    <property type="molecule type" value="Genomic_DNA"/>
</dbReference>
<accession>A0A7W7ADK5</accession>
<gene>
    <name evidence="2" type="ORF">GGR37_003318</name>
</gene>
<organism evidence="2 3">
    <name type="scientific">Novosphingobium taihuense</name>
    <dbReference type="NCBI Taxonomy" id="260085"/>
    <lineage>
        <taxon>Bacteria</taxon>
        <taxon>Pseudomonadati</taxon>
        <taxon>Pseudomonadota</taxon>
        <taxon>Alphaproteobacteria</taxon>
        <taxon>Sphingomonadales</taxon>
        <taxon>Sphingomonadaceae</taxon>
        <taxon>Novosphingobium</taxon>
    </lineage>
</organism>
<dbReference type="RefSeq" id="WP_258537014.1">
    <property type="nucleotide sequence ID" value="NZ_JACHOA010000006.1"/>
</dbReference>
<comment type="similarity">
    <text evidence="1">Belongs to the short-chain dehydrogenases/reductases (SDR) family.</text>
</comment>
<dbReference type="AlphaFoldDB" id="A0A7W7ADK5"/>
<dbReference type="InterPro" id="IPR036291">
    <property type="entry name" value="NAD(P)-bd_dom_sf"/>
</dbReference>
<dbReference type="Pfam" id="PF13561">
    <property type="entry name" value="adh_short_C2"/>
    <property type="match status" value="1"/>
</dbReference>
<evidence type="ECO:0000256" key="1">
    <source>
        <dbReference type="ARBA" id="ARBA00006484"/>
    </source>
</evidence>
<evidence type="ECO:0000313" key="2">
    <source>
        <dbReference type="EMBL" id="MBB4615028.1"/>
    </source>
</evidence>
<dbReference type="SUPFAM" id="SSF51735">
    <property type="entry name" value="NAD(P)-binding Rossmann-fold domains"/>
    <property type="match status" value="1"/>
</dbReference>
<dbReference type="Proteomes" id="UP000538566">
    <property type="component" value="Unassembled WGS sequence"/>
</dbReference>
<evidence type="ECO:0000313" key="3">
    <source>
        <dbReference type="Proteomes" id="UP000538566"/>
    </source>
</evidence>
<comment type="caution">
    <text evidence="2">The sequence shown here is derived from an EMBL/GenBank/DDBJ whole genome shotgun (WGS) entry which is preliminary data.</text>
</comment>
<name>A0A7W7ADK5_9SPHN</name>
<dbReference type="InterPro" id="IPR002347">
    <property type="entry name" value="SDR_fam"/>
</dbReference>
<dbReference type="PRINTS" id="PR00081">
    <property type="entry name" value="GDHRDH"/>
</dbReference>
<keyword evidence="3" id="KW-1185">Reference proteome</keyword>
<dbReference type="CDD" id="cd05233">
    <property type="entry name" value="SDR_c"/>
    <property type="match status" value="1"/>
</dbReference>
<dbReference type="FunFam" id="3.40.50.720:FF:000084">
    <property type="entry name" value="Short-chain dehydrogenase reductase"/>
    <property type="match status" value="1"/>
</dbReference>
<proteinExistence type="inferred from homology"/>
<reference evidence="2 3" key="1">
    <citation type="submission" date="2020-08" db="EMBL/GenBank/DDBJ databases">
        <title>Genomic Encyclopedia of Type Strains, Phase IV (KMG-IV): sequencing the most valuable type-strain genomes for metagenomic binning, comparative biology and taxonomic classification.</title>
        <authorList>
            <person name="Goeker M."/>
        </authorList>
    </citation>
    <scope>NUCLEOTIDE SEQUENCE [LARGE SCALE GENOMIC DNA]</scope>
    <source>
        <strain evidence="2 3">DSM 17507</strain>
    </source>
</reference>
<sequence length="269" mass="28383">MTGSSSGIGAGIAQLLADEGAIVIVHGRDRAKTEAVVASIREAGGQARSVIGSLDTSDGCETVAGACIDMLGGIDVLVNNAGGKASGHLQDGKQRLPNAPWLETPWEDWRWTYEQNMGAAVRLIQKLAPGMIERGFGRIINIASASGTQPPPDLADYCPAKAAMINMSSGLAKTLGSTGVTVNTVTPGTIMSPAVKENFTGWAKQLGWADSGWEDLERRFTTELMPQPIKRFGRPDDIARMVALIASPLSSYMTGSNYRVDGGFCLSVN</sequence>